<dbReference type="InterPro" id="IPR002489">
    <property type="entry name" value="Glu_synth_asu_C"/>
</dbReference>
<evidence type="ECO:0000256" key="13">
    <source>
        <dbReference type="ARBA" id="ARBA00022962"/>
    </source>
</evidence>
<feature type="compositionally biased region" description="Basic and acidic residues" evidence="21">
    <location>
        <begin position="1068"/>
        <end position="1077"/>
    </location>
</feature>
<dbReference type="PANTHER" id="PTHR43100:SF1">
    <property type="entry name" value="GLUTAMATE SYNTHASE [NADPH] SMALL CHAIN"/>
    <property type="match status" value="1"/>
</dbReference>
<dbReference type="NCBIfam" id="NF008730">
    <property type="entry name" value="PRK11750.1"/>
    <property type="match status" value="1"/>
</dbReference>
<dbReference type="CDD" id="cd00982">
    <property type="entry name" value="gltB_C"/>
    <property type="match status" value="1"/>
</dbReference>
<dbReference type="InterPro" id="IPR036188">
    <property type="entry name" value="FAD/NAD-bd_sf"/>
</dbReference>
<dbReference type="InterPro" id="IPR013785">
    <property type="entry name" value="Aldolase_TIM"/>
</dbReference>
<evidence type="ECO:0000256" key="1">
    <source>
        <dbReference type="ARBA" id="ARBA00001917"/>
    </source>
</evidence>
<dbReference type="InterPro" id="IPR023753">
    <property type="entry name" value="FAD/NAD-binding_dom"/>
</dbReference>
<feature type="compositionally biased region" description="Polar residues" evidence="21">
    <location>
        <begin position="2412"/>
        <end position="2421"/>
    </location>
</feature>
<keyword evidence="16" id="KW-0411">Iron-sulfur</keyword>
<evidence type="ECO:0000256" key="20">
    <source>
        <dbReference type="ARBA" id="ARBA00048867"/>
    </source>
</evidence>
<keyword evidence="18" id="KW-0003">3Fe-4S</keyword>
<dbReference type="NCBIfam" id="TIGR01317">
    <property type="entry name" value="GOGAT_sm_gam"/>
    <property type="match status" value="1"/>
</dbReference>
<dbReference type="GO" id="GO:0016639">
    <property type="term" value="F:oxidoreductase activity, acting on the CH-NH2 group of donors, NAD or NADP as acceptor"/>
    <property type="evidence" value="ECO:0007669"/>
    <property type="project" value="InterPro"/>
</dbReference>
<dbReference type="Proteomes" id="UP000570595">
    <property type="component" value="Unassembled WGS sequence"/>
</dbReference>
<protein>
    <recommendedName>
        <fullName evidence="19">glutamate synthase (NADH)</fullName>
        <ecNumber evidence="19">1.4.1.14</ecNumber>
    </recommendedName>
</protein>
<dbReference type="InterPro" id="IPR009051">
    <property type="entry name" value="Helical_ferredxn"/>
</dbReference>
<dbReference type="Gene3D" id="2.160.20.60">
    <property type="entry name" value="Glutamate synthase, alpha subunit, C-terminal domain"/>
    <property type="match status" value="1"/>
</dbReference>
<comment type="caution">
    <text evidence="23">The sequence shown here is derived from an EMBL/GenBank/DDBJ whole genome shotgun (WGS) entry which is preliminary data.</text>
</comment>
<evidence type="ECO:0000256" key="4">
    <source>
        <dbReference type="ARBA" id="ARBA00004802"/>
    </source>
</evidence>
<comment type="pathway">
    <text evidence="4">Energy metabolism; nitrogen metabolism.</text>
</comment>
<dbReference type="Gene3D" id="1.10.1060.10">
    <property type="entry name" value="Alpha-helical ferredoxin"/>
    <property type="match status" value="1"/>
</dbReference>
<evidence type="ECO:0000256" key="8">
    <source>
        <dbReference type="ARBA" id="ARBA00022605"/>
    </source>
</evidence>
<feature type="compositionally biased region" description="Basic and acidic residues" evidence="21">
    <location>
        <begin position="1841"/>
        <end position="1859"/>
    </location>
</feature>
<evidence type="ECO:0000256" key="17">
    <source>
        <dbReference type="ARBA" id="ARBA00023164"/>
    </source>
</evidence>
<comment type="pathway">
    <text evidence="5">Nitrogen metabolism.</text>
</comment>
<feature type="region of interest" description="Disordered" evidence="21">
    <location>
        <begin position="2412"/>
        <end position="2443"/>
    </location>
</feature>
<dbReference type="PROSITE" id="PS51278">
    <property type="entry name" value="GATASE_TYPE_2"/>
    <property type="match status" value="1"/>
</dbReference>
<keyword evidence="10" id="KW-0288">FMN</keyword>
<dbReference type="PANTHER" id="PTHR43100">
    <property type="entry name" value="GLUTAMATE SYNTHASE [NADPH] SMALL CHAIN"/>
    <property type="match status" value="1"/>
</dbReference>
<evidence type="ECO:0000256" key="14">
    <source>
        <dbReference type="ARBA" id="ARBA00023002"/>
    </source>
</evidence>
<evidence type="ECO:0000256" key="2">
    <source>
        <dbReference type="ARBA" id="ARBA00001927"/>
    </source>
</evidence>
<accession>A0A7J6M7J8</accession>
<evidence type="ECO:0000256" key="19">
    <source>
        <dbReference type="ARBA" id="ARBA00024383"/>
    </source>
</evidence>
<keyword evidence="12" id="KW-0274">FAD</keyword>
<dbReference type="SUPFAM" id="SSF69336">
    <property type="entry name" value="Alpha subunit of glutamate synthase, C-terminal domain"/>
    <property type="match status" value="1"/>
</dbReference>
<evidence type="ECO:0000256" key="18">
    <source>
        <dbReference type="ARBA" id="ARBA00023291"/>
    </source>
</evidence>
<evidence type="ECO:0000256" key="3">
    <source>
        <dbReference type="ARBA" id="ARBA00001974"/>
    </source>
</evidence>
<feature type="region of interest" description="Disordered" evidence="21">
    <location>
        <begin position="1056"/>
        <end position="1077"/>
    </location>
</feature>
<dbReference type="PRINTS" id="PR00419">
    <property type="entry name" value="ADXRDTASE"/>
</dbReference>
<dbReference type="InterPro" id="IPR006005">
    <property type="entry name" value="Glut_synth_ssu1"/>
</dbReference>
<dbReference type="SUPFAM" id="SSF56235">
    <property type="entry name" value="N-terminal nucleophile aminohydrolases (Ntn hydrolases)"/>
    <property type="match status" value="2"/>
</dbReference>
<sequence>MDACAGQKPFEQIGPEWEKIPPKQGLYDPSLEKDSCGVGVVMDVKGVPCRKIMDDAREMLCRMSHRGGLMSDPRDGDGAGILIGIPDSYYRQLSHTFLPEGAVLPLNGEYGVGNVFLPQEENRRLDCTARFDRLAGRFGLRVLGWRWPLEVRSGILGPASRGSEPFIAQVFVGRANGEENLEGGSETEGRVVTEDDERYLSAASRGGGVTAMKRSKLKPTSNRTGKRYEGERRRRARGSLSLEVCERLPLEYLLYLLRKAAGSREKTEMFICSLSSKTVTYKGQLTCAQLFEYYKDLNDPSLATHLAMVHSRFSTNTFPSWSRSQPFRRLCHNGEINTLSGNKQALRSREGGLTSLLQPILPSGMSEAQKNVIRRILSPVDEGIGSDSATVDNLFEQLSIICGWPVPMAMMLLVREAWRGNPTMNEEQKAMYRYLSCLSEPWDGPAMLAFTDGDVLGATLDRNGLRPSRFMITKDGLFVLSSEVGVVDVDSSEVVQKGRLGPGRMILVDTKQGRVVLDSEIKDSLSGIAPYKQFLEQAVFIDAQSTKKVTVDDDLFGTPRGRTKKGIPITLDILDVPETAVTEQLVMHGYFAEMLDMILSPMARVGQEPLGSMGHDAPLACLSRLPLSSFYYMQQLFAEATNPAIDPLREAIVMSLECPIGPQLMSCDEGCSAAEFGRPHALTCGSNPARRVVLDEPILCPWRYQQLLDLDSERDGTTFPFSVVDTTYRIEAARDLRRSGALRDFSGACALESRIHDICEEAEAAVHDGAGILILCDRRAGPSRVPVDALLAVGAVHHHLIKCRLRSQTAIIAEVGSVSSIHQMCCLLAFGADAIYPYLAYAALTRVRPTSTGAGKDSTLSELSLNKMVMSKMGISCLSSYKGAQLFQCIGLAADVKNLCFDACMSSLGGVGFRALQEDALRLHTNAYPSRPLPPLVDAETSRHVLPEMGMYHFRSVGNSSELHMNAPDVIAKIRESARKDSPVAYKEYEEWENALVDECELRGLLEICYDKCTPIPVESVETESEIVKRFCTGAVSFGAISAPTHETLAAAMNSLGGRSNTGEGGEDEARFGGENETRSRIKQVASGRFGVTAAYLADADEIQIKLAQGAKPGEGGELPGYKVVGAIAEIRKSTPGVGLISPPPHHDMYSIEDVAQLISDLKHTNPTARISLKLVSKIGVGIIAAGLVKGGAGHVVISGNNGGTGAAKWTSIKHAGGPWELGLAESHQVLVLNGLRDRVVLQADGQIRTARDVVYAGLLGSDEIAMTTVPMITLGCVMMRKCHLNTCPVGIATQDPELVKKFAGQPEHLVNFLWLMAGEVRQIMARLGIKRFQDLIGRTDLLRMKSAVRENRKTAEIDLSDMLKPTWDAWRRGDTQLGRRQLEDASVTESTVAGSPESRASLAEDLDERILARARGMIEGDDRDLTVAIKDPILINNSDRTVGARLSYEIAKQRGSAGLPEGSLLVLFSGSAGQSFGSWLMKGVSFSLEGEANDYVGKGLCGGDVDIRPPKPCAPEFRPEDNVIVGNACLYGATGGRLFVNGQAGDRFAVRNSGAVAVVEGCGDHGCEYMTRGVVVVLGTTGRNFAAGRRSIGLSQFYFPSSHLVQRMSGGLAYVLDLDHDNCNKQTVYLDPLGGDAREDKVALKALLSEHLKRTGSPKAARLLADWANSIERFTKVFPHEYKRVLKEAIVEHVKTGSTVAAGILNDFENMRRSCVSTKTSAKSIIARYNLWRSTVDGKEDHTLEALGLGDVPKDNVGDLLQSVASGRGMARAFRMGYRMWRKGHYKGSKDLLRGVDLDGFLAEQFPNQWKRFTEGLKKNPGAGDPLTPAVRTLAKRQYEAEAGGHSRKPSGELERAKSARSSVDIEDVAAQGREVADPRPASVAFPDKRAGFKLYSRRNPNISRAAKSRVLDWEEIYSKKPHRSRLYDQLLTTQTARCMDCGTPTCHYPNNGGGGCPLGNRIPSFNQLVYEGQWKLALDRLLDTNNFPEFTGTACPAPCEEACVLSINEPAVTIKSVELAIIEHAFQKGWIQPMPPLTRTYKTVAIVGSGPTGLIAAAQLNKAGHSVTVFERADRIGGLLVYGIPNMKLDKVDKVQRRVEILQQEGIEFKTDIEIGVEPNTLASLRSTYDAVLLATGATQSRDSLAKIPGRELKGIYQAMEFLSLSQKSWLDSEHDDEKFIDCAGRKVVVIGGGDTAVDCVATAIRLGAESVLQFSRRPAGSKPKSRWPYWDEDVYRVEYAHEEVQAVHSRDPREYEVQSKAFVGEDGMLKGIETVQVSFDPVTRTTKPVEGSEHTYPCDLALLAMGFTGPDQNVDQGALPRKEGCFDADYGTYTVNGVNATGAVAEAPIFAAGDCRRGASLIVTALAEGRDVAAVIDSYLTSASHQGFSSVLPRCVPLSANPALYRGPNWSNRQTAKTVPSVAHNKGPISSLRRAGSINK</sequence>
<dbReference type="CDD" id="cd02808">
    <property type="entry name" value="GltS_FMN"/>
    <property type="match status" value="1"/>
</dbReference>
<evidence type="ECO:0000256" key="7">
    <source>
        <dbReference type="ARBA" id="ARBA00009716"/>
    </source>
</evidence>
<feature type="region of interest" description="Disordered" evidence="21">
    <location>
        <begin position="206"/>
        <end position="233"/>
    </location>
</feature>
<dbReference type="Pfam" id="PF01645">
    <property type="entry name" value="Glu_synthase"/>
    <property type="match status" value="1"/>
</dbReference>
<dbReference type="InterPro" id="IPR051394">
    <property type="entry name" value="Glutamate_Synthase"/>
</dbReference>
<dbReference type="GO" id="GO:0016040">
    <property type="term" value="F:glutamate synthase (NADH) activity"/>
    <property type="evidence" value="ECO:0007669"/>
    <property type="project" value="UniProtKB-EC"/>
</dbReference>
<proteinExistence type="inferred from homology"/>
<comment type="similarity">
    <text evidence="7">Belongs to the glutamate synthase family.</text>
</comment>
<keyword evidence="8" id="KW-0028">Amino-acid biosynthesis</keyword>
<dbReference type="Pfam" id="PF04898">
    <property type="entry name" value="Glu_syn_central"/>
    <property type="match status" value="1"/>
</dbReference>
<keyword evidence="14" id="KW-0560">Oxidoreductase</keyword>
<comment type="cofactor">
    <cofactor evidence="1">
        <name>FMN</name>
        <dbReference type="ChEBI" id="CHEBI:58210"/>
    </cofactor>
</comment>
<evidence type="ECO:0000256" key="10">
    <source>
        <dbReference type="ARBA" id="ARBA00022643"/>
    </source>
</evidence>
<comment type="pathway">
    <text evidence="6">Amino-acid biosynthesis; L-glutamate biosynthesis via GLT pathway; L-glutamate from 2-oxoglutarate and L-glutamine (NAD(+) route): step 1/1.</text>
</comment>
<dbReference type="Gene3D" id="3.20.20.70">
    <property type="entry name" value="Aldolase class I"/>
    <property type="match status" value="2"/>
</dbReference>
<reference evidence="23 24" key="1">
    <citation type="submission" date="2020-04" db="EMBL/GenBank/DDBJ databases">
        <title>Perkinsus olseni comparative genomics.</title>
        <authorList>
            <person name="Bogema D.R."/>
        </authorList>
    </citation>
    <scope>NUCLEOTIDE SEQUENCE [LARGE SCALE GENOMIC DNA]</scope>
    <source>
        <strain evidence="23">ATCC PRA-179</strain>
    </source>
</reference>
<dbReference type="InterPro" id="IPR006982">
    <property type="entry name" value="Glu_synth_centr_N"/>
</dbReference>
<evidence type="ECO:0000256" key="5">
    <source>
        <dbReference type="ARBA" id="ARBA00004909"/>
    </source>
</evidence>
<evidence type="ECO:0000256" key="15">
    <source>
        <dbReference type="ARBA" id="ARBA00023004"/>
    </source>
</evidence>
<evidence type="ECO:0000259" key="22">
    <source>
        <dbReference type="PROSITE" id="PS51278"/>
    </source>
</evidence>
<keyword evidence="13" id="KW-0315">Glutamine amidotransferase</keyword>
<evidence type="ECO:0000256" key="16">
    <source>
        <dbReference type="ARBA" id="ARBA00023014"/>
    </source>
</evidence>
<name>A0A7J6M7J8_PEROL</name>
<dbReference type="Gene3D" id="3.60.20.10">
    <property type="entry name" value="Glutamine Phosphoribosylpyrophosphate, subunit 1, domain 1"/>
    <property type="match status" value="1"/>
</dbReference>
<dbReference type="OrthoDB" id="4327079at2759"/>
<dbReference type="Pfam" id="PF01493">
    <property type="entry name" value="GXGXG"/>
    <property type="match status" value="1"/>
</dbReference>
<evidence type="ECO:0000313" key="23">
    <source>
        <dbReference type="EMBL" id="KAF4667110.1"/>
    </source>
</evidence>
<evidence type="ECO:0000256" key="21">
    <source>
        <dbReference type="SAM" id="MobiDB-lite"/>
    </source>
</evidence>
<keyword evidence="11" id="KW-0479">Metal-binding</keyword>
<dbReference type="SUPFAM" id="SSF51971">
    <property type="entry name" value="Nucleotide-binding domain"/>
    <property type="match status" value="1"/>
</dbReference>
<dbReference type="InterPro" id="IPR036485">
    <property type="entry name" value="Glu_synth_asu_C_sf"/>
</dbReference>
<comment type="cofactor">
    <cofactor evidence="3">
        <name>FAD</name>
        <dbReference type="ChEBI" id="CHEBI:57692"/>
    </cofactor>
</comment>
<dbReference type="Pfam" id="PF07992">
    <property type="entry name" value="Pyr_redox_2"/>
    <property type="match status" value="1"/>
</dbReference>
<dbReference type="UniPathway" id="UPA00634">
    <property type="reaction ID" value="UER00690"/>
</dbReference>
<dbReference type="InterPro" id="IPR028261">
    <property type="entry name" value="DPD_II"/>
</dbReference>
<evidence type="ECO:0000256" key="12">
    <source>
        <dbReference type="ARBA" id="ARBA00022827"/>
    </source>
</evidence>
<gene>
    <name evidence="23" type="ORF">FOZ61_008689</name>
</gene>
<feature type="region of interest" description="Disordered" evidence="21">
    <location>
        <begin position="1841"/>
        <end position="1881"/>
    </location>
</feature>
<dbReference type="SUPFAM" id="SSF46548">
    <property type="entry name" value="alpha-helical ferredoxin"/>
    <property type="match status" value="1"/>
</dbReference>
<keyword evidence="17" id="KW-0314">Glutamate biosynthesis</keyword>
<dbReference type="InterPro" id="IPR002932">
    <property type="entry name" value="Glu_synthdom"/>
</dbReference>
<dbReference type="Pfam" id="PF00310">
    <property type="entry name" value="GATase_2"/>
    <property type="match status" value="2"/>
</dbReference>
<dbReference type="CDD" id="cd00713">
    <property type="entry name" value="GltS"/>
    <property type="match status" value="1"/>
</dbReference>
<dbReference type="InterPro" id="IPR017932">
    <property type="entry name" value="GATase_2_dom"/>
</dbReference>
<evidence type="ECO:0000256" key="11">
    <source>
        <dbReference type="ARBA" id="ARBA00022723"/>
    </source>
</evidence>
<keyword evidence="15" id="KW-0408">Iron</keyword>
<dbReference type="Gene3D" id="3.50.50.60">
    <property type="entry name" value="FAD/NAD(P)-binding domain"/>
    <property type="match status" value="2"/>
</dbReference>
<dbReference type="GO" id="GO:0046872">
    <property type="term" value="F:metal ion binding"/>
    <property type="evidence" value="ECO:0007669"/>
    <property type="project" value="UniProtKB-KW"/>
</dbReference>
<dbReference type="Pfam" id="PF14691">
    <property type="entry name" value="Fer4_20"/>
    <property type="match status" value="1"/>
</dbReference>
<evidence type="ECO:0000256" key="9">
    <source>
        <dbReference type="ARBA" id="ARBA00022630"/>
    </source>
</evidence>
<feature type="domain" description="Glutamine amidotransferase type-2" evidence="22">
    <location>
        <begin position="36"/>
        <end position="511"/>
    </location>
</feature>
<dbReference type="UniPathway" id="UPA00045"/>
<dbReference type="EC" id="1.4.1.14" evidence="19"/>
<keyword evidence="9" id="KW-0285">Flavoprotein</keyword>
<evidence type="ECO:0000313" key="24">
    <source>
        <dbReference type="Proteomes" id="UP000570595"/>
    </source>
</evidence>
<dbReference type="InterPro" id="IPR029055">
    <property type="entry name" value="Ntn_hydrolases_N"/>
</dbReference>
<dbReference type="GO" id="GO:0051538">
    <property type="term" value="F:3 iron, 4 sulfur cluster binding"/>
    <property type="evidence" value="ECO:0007669"/>
    <property type="project" value="UniProtKB-KW"/>
</dbReference>
<dbReference type="EMBL" id="JABAHT010000059">
    <property type="protein sequence ID" value="KAF4667110.1"/>
    <property type="molecule type" value="Genomic_DNA"/>
</dbReference>
<comment type="cofactor">
    <cofactor evidence="2">
        <name>[3Fe-4S] cluster</name>
        <dbReference type="ChEBI" id="CHEBI:21137"/>
    </cofactor>
</comment>
<comment type="catalytic activity">
    <reaction evidence="20">
        <text>2 L-glutamate + NAD(+) = L-glutamine + 2-oxoglutarate + NADH + H(+)</text>
        <dbReference type="Rhea" id="RHEA:13753"/>
        <dbReference type="ChEBI" id="CHEBI:15378"/>
        <dbReference type="ChEBI" id="CHEBI:16810"/>
        <dbReference type="ChEBI" id="CHEBI:29985"/>
        <dbReference type="ChEBI" id="CHEBI:57540"/>
        <dbReference type="ChEBI" id="CHEBI:57945"/>
        <dbReference type="ChEBI" id="CHEBI:58359"/>
        <dbReference type="EC" id="1.4.1.14"/>
    </reaction>
</comment>
<organism evidence="23 24">
    <name type="scientific">Perkinsus olseni</name>
    <name type="common">Perkinsus atlanticus</name>
    <dbReference type="NCBI Taxonomy" id="32597"/>
    <lineage>
        <taxon>Eukaryota</taxon>
        <taxon>Sar</taxon>
        <taxon>Alveolata</taxon>
        <taxon>Perkinsozoa</taxon>
        <taxon>Perkinsea</taxon>
        <taxon>Perkinsida</taxon>
        <taxon>Perkinsidae</taxon>
        <taxon>Perkinsus</taxon>
    </lineage>
</organism>
<evidence type="ECO:0000256" key="6">
    <source>
        <dbReference type="ARBA" id="ARBA00004944"/>
    </source>
</evidence>
<dbReference type="SUPFAM" id="SSF51395">
    <property type="entry name" value="FMN-linked oxidoreductases"/>
    <property type="match status" value="1"/>
</dbReference>
<dbReference type="GO" id="GO:0097054">
    <property type="term" value="P:L-glutamate biosynthetic process"/>
    <property type="evidence" value="ECO:0007669"/>
    <property type="project" value="UniProtKB-UniPathway"/>
</dbReference>